<dbReference type="InterPro" id="IPR036170">
    <property type="entry name" value="YezG-like_sf"/>
</dbReference>
<keyword evidence="2" id="KW-1185">Reference proteome</keyword>
<evidence type="ECO:0000313" key="1">
    <source>
        <dbReference type="EMBL" id="MCQ1951517.1"/>
    </source>
</evidence>
<name>A0ABT1NUW0_9MICC</name>
<reference evidence="1 2" key="1">
    <citation type="submission" date="2022-07" db="EMBL/GenBank/DDBJ databases">
        <title>Novel species in genus Arthrobacter.</title>
        <authorList>
            <person name="Liu Y."/>
        </authorList>
    </citation>
    <scope>NUCLEOTIDE SEQUENCE [LARGE SCALE GENOMIC DNA]</scope>
    <source>
        <strain evidence="2">zg-Y859</strain>
    </source>
</reference>
<protein>
    <recommendedName>
        <fullName evidence="3">DUF600 family protein</fullName>
    </recommendedName>
</protein>
<sequence>MSEESVTVDAVLRRTELERDLARVLDASVPEGWQSLRYEAASAGRVTEGLLHVERNGVVQPVDSSDDDFALLRQLRKLMYRPGYGTWFSMEMRIDSHGHVETHYNFDQEADWSFPLADQSYKQDQQKFPRDPEHIPAWLAPKLGFGGHVS</sequence>
<gene>
    <name evidence="1" type="ORF">NNX28_16480</name>
</gene>
<proteinExistence type="predicted"/>
<dbReference type="EMBL" id="JANFLP010000019">
    <property type="protein sequence ID" value="MCQ1951517.1"/>
    <property type="molecule type" value="Genomic_DNA"/>
</dbReference>
<dbReference type="Proteomes" id="UP001206924">
    <property type="component" value="Unassembled WGS sequence"/>
</dbReference>
<organism evidence="1 2">
    <name type="scientific">Arthrobacter jinronghuae</name>
    <dbReference type="NCBI Taxonomy" id="2964609"/>
    <lineage>
        <taxon>Bacteria</taxon>
        <taxon>Bacillati</taxon>
        <taxon>Actinomycetota</taxon>
        <taxon>Actinomycetes</taxon>
        <taxon>Micrococcales</taxon>
        <taxon>Micrococcaceae</taxon>
        <taxon>Arthrobacter</taxon>
    </lineage>
</organism>
<dbReference type="RefSeq" id="WP_255866544.1">
    <property type="nucleotide sequence ID" value="NZ_CP104263.1"/>
</dbReference>
<comment type="caution">
    <text evidence="1">The sequence shown here is derived from an EMBL/GenBank/DDBJ whole genome shotgun (WGS) entry which is preliminary data.</text>
</comment>
<evidence type="ECO:0000313" key="2">
    <source>
        <dbReference type="Proteomes" id="UP001206924"/>
    </source>
</evidence>
<evidence type="ECO:0008006" key="3">
    <source>
        <dbReference type="Google" id="ProtNLM"/>
    </source>
</evidence>
<dbReference type="SUPFAM" id="SSF160424">
    <property type="entry name" value="BH3703-like"/>
    <property type="match status" value="1"/>
</dbReference>
<accession>A0ABT1NUW0</accession>